<evidence type="ECO:0000256" key="4">
    <source>
        <dbReference type="ARBA" id="ARBA00005227"/>
    </source>
</evidence>
<dbReference type="Pfam" id="PF02298">
    <property type="entry name" value="Cu_bind_like"/>
    <property type="match status" value="1"/>
</dbReference>
<evidence type="ECO:0000256" key="9">
    <source>
        <dbReference type="ARBA" id="ARBA00022753"/>
    </source>
</evidence>
<feature type="transmembrane region" description="Helical" evidence="17">
    <location>
        <begin position="282"/>
        <end position="304"/>
    </location>
</feature>
<evidence type="ECO:0000313" key="20">
    <source>
        <dbReference type="Proteomes" id="UP000682877"/>
    </source>
</evidence>
<gene>
    <name evidence="19" type="ORF">AARE701A_LOCUS16102</name>
</gene>
<evidence type="ECO:0000256" key="15">
    <source>
        <dbReference type="ARBA" id="ARBA00023288"/>
    </source>
</evidence>
<feature type="transmembrane region" description="Helical" evidence="17">
    <location>
        <begin position="605"/>
        <end position="631"/>
    </location>
</feature>
<dbReference type="CDD" id="cd11019">
    <property type="entry name" value="OsENODL1_like"/>
    <property type="match status" value="1"/>
</dbReference>
<dbReference type="GO" id="GO:0000139">
    <property type="term" value="C:Golgi membrane"/>
    <property type="evidence" value="ECO:0007669"/>
    <property type="project" value="UniProtKB-SubCell"/>
</dbReference>
<feature type="transmembrane region" description="Helical" evidence="17">
    <location>
        <begin position="534"/>
        <end position="562"/>
    </location>
</feature>
<evidence type="ECO:0000313" key="19">
    <source>
        <dbReference type="EMBL" id="CAE6120038.1"/>
    </source>
</evidence>
<accession>A0A8S2AK14</accession>
<dbReference type="GO" id="GO:0098552">
    <property type="term" value="C:side of membrane"/>
    <property type="evidence" value="ECO:0007669"/>
    <property type="project" value="UniProtKB-KW"/>
</dbReference>
<evidence type="ECO:0000256" key="3">
    <source>
        <dbReference type="ARBA" id="ARBA00004653"/>
    </source>
</evidence>
<dbReference type="InterPro" id="IPR003245">
    <property type="entry name" value="Phytocyanin_dom"/>
</dbReference>
<evidence type="ECO:0000256" key="17">
    <source>
        <dbReference type="RuleBase" id="RU363079"/>
    </source>
</evidence>
<evidence type="ECO:0000256" key="11">
    <source>
        <dbReference type="ARBA" id="ARBA00023034"/>
    </source>
</evidence>
<keyword evidence="20" id="KW-1185">Reference proteome</keyword>
<evidence type="ECO:0000256" key="6">
    <source>
        <dbReference type="ARBA" id="ARBA00022622"/>
    </source>
</evidence>
<sequence>MEFYRSSRRLQILGSVILLLFIHGAYSFYLPGVAPQDFEKGDELKVKVNKLTSIKTQLPYSYYSLPFCRPKKIVDSTENLGEVLRGDRIENAPYSFKMREAQMCNILGRVTLDAKSAKAFKEKIDDEYRVNMILDNLPLVVPIERIDPGQGSPSVVYQLGYHVGLKGQYEGSKEQKYFMHNHLAFTVRYHRDMQTDAARIVGFEVKPYSVKHEYEGQWSEKTRLTTCDPHTKRLVVSSATPQEVENKKEIIFTYDVDFQESEVKWASRWDAYLLMSDNQIHWFSIVNSLMIVLFLSGMVAMIMLRTLYRDISRYNELETQEEAQEETGWKLVHGDVFRPPTNSDLLCVYVGTGVQCLGMVLVTMIFAMLGFLSPSNRGGLMTAMLLLWVFMGLFAGYASSRLYKMFKGTEWKRIAFRTAFLFPAVVSAIFFVLNALIWGQKSSGAVPFGTMFALIFLWFGISVPLVFVGAYLGFKKPPLDDPVKTNKIPRQIPEQAWYMNPVFSILIGGILPFGAVFIELFFILTSIWLNQFYYIFGFLFLVFVILMVTCAEITIVLCYFQLCSEDYLWWWRSYLTSGSSAVYLFLYAAFYFFTKLQITKLVSAMLYFGYMLIASYAFFVLTGTIGFYACLWFTRLIYSSRTLIEATFLFFFFFLANFACCKEILVGGKTSAWKIPSSPSESLYKWAESLRFHVGDSLVWKYDGEKDSVLQVTKDAYINCNTTNPAANYSNGDTKVKLERSGPYFFISGSKSNCVEGEKLHIVVMSTRGGHTGGFFTGSAPSPAPSLALGAPAVAPATGAASSLTRQVGVLGFVGLLGIVLL</sequence>
<dbReference type="SUPFAM" id="SSF49503">
    <property type="entry name" value="Cupredoxins"/>
    <property type="match status" value="1"/>
</dbReference>
<dbReference type="Pfam" id="PF02990">
    <property type="entry name" value="EMP70"/>
    <property type="match status" value="1"/>
</dbReference>
<dbReference type="EMBL" id="LR999456">
    <property type="protein sequence ID" value="CAE6120038.1"/>
    <property type="molecule type" value="Genomic_DNA"/>
</dbReference>
<feature type="transmembrane region" description="Helical" evidence="17">
    <location>
        <begin position="495"/>
        <end position="528"/>
    </location>
</feature>
<keyword evidence="11 17" id="KW-0333">Golgi apparatus</keyword>
<dbReference type="InterPro" id="IPR004240">
    <property type="entry name" value="EMP70"/>
</dbReference>
<feature type="transmembrane region" description="Helical" evidence="17">
    <location>
        <begin position="346"/>
        <end position="372"/>
    </location>
</feature>
<keyword evidence="8" id="KW-0732">Signal</keyword>
<feature type="transmembrane region" description="Helical" evidence="17">
    <location>
        <begin position="643"/>
        <end position="659"/>
    </location>
</feature>
<feature type="transmembrane region" description="Helical" evidence="17">
    <location>
        <begin position="378"/>
        <end position="398"/>
    </location>
</feature>
<dbReference type="GO" id="GO:0010008">
    <property type="term" value="C:endosome membrane"/>
    <property type="evidence" value="ECO:0007669"/>
    <property type="project" value="UniProtKB-SubCell"/>
</dbReference>
<dbReference type="PANTHER" id="PTHR10766">
    <property type="entry name" value="TRANSMEMBRANE 9 SUPERFAMILY PROTEIN"/>
    <property type="match status" value="1"/>
</dbReference>
<dbReference type="Gene3D" id="2.60.40.420">
    <property type="entry name" value="Cupredoxins - blue copper proteins"/>
    <property type="match status" value="1"/>
</dbReference>
<comment type="similarity">
    <text evidence="4 17">Belongs to the nonaspanin (TM9SF) (TC 9.A.2) family.</text>
</comment>
<name>A0A8S2AK14_ARAAE</name>
<dbReference type="GO" id="GO:0005886">
    <property type="term" value="C:plasma membrane"/>
    <property type="evidence" value="ECO:0007669"/>
    <property type="project" value="UniProtKB-SubCell"/>
</dbReference>
<evidence type="ECO:0000256" key="10">
    <source>
        <dbReference type="ARBA" id="ARBA00022989"/>
    </source>
</evidence>
<evidence type="ECO:0000256" key="2">
    <source>
        <dbReference type="ARBA" id="ARBA00004609"/>
    </source>
</evidence>
<evidence type="ECO:0000256" key="13">
    <source>
        <dbReference type="ARBA" id="ARBA00023157"/>
    </source>
</evidence>
<feature type="transmembrane region" description="Helical" evidence="17">
    <location>
        <begin position="419"/>
        <end position="439"/>
    </location>
</feature>
<comment type="similarity">
    <text evidence="16">Belongs to the early nodulin-like (ENODL) family.</text>
</comment>
<keyword evidence="9 17" id="KW-0967">Endosome</keyword>
<keyword evidence="6" id="KW-0336">GPI-anchor</keyword>
<dbReference type="InterPro" id="IPR008972">
    <property type="entry name" value="Cupredoxin"/>
</dbReference>
<evidence type="ECO:0000256" key="5">
    <source>
        <dbReference type="ARBA" id="ARBA00022475"/>
    </source>
</evidence>
<keyword evidence="10 17" id="KW-1133">Transmembrane helix</keyword>
<dbReference type="GO" id="GO:0072657">
    <property type="term" value="P:protein localization to membrane"/>
    <property type="evidence" value="ECO:0007669"/>
    <property type="project" value="TreeGrafter"/>
</dbReference>
<dbReference type="PANTHER" id="PTHR10766:SF110">
    <property type="entry name" value="TRANSMEMBRANE 9 SUPERFAMILY MEMBER 8-RELATED"/>
    <property type="match status" value="1"/>
</dbReference>
<dbReference type="Proteomes" id="UP000682877">
    <property type="component" value="Chromosome 6"/>
</dbReference>
<dbReference type="AlphaFoldDB" id="A0A8S2AK14"/>
<dbReference type="GO" id="GO:0009055">
    <property type="term" value="F:electron transfer activity"/>
    <property type="evidence" value="ECO:0007669"/>
    <property type="project" value="InterPro"/>
</dbReference>
<keyword evidence="14" id="KW-0325">Glycoprotein</keyword>
<dbReference type="PROSITE" id="PS51485">
    <property type="entry name" value="PHYTOCYANIN"/>
    <property type="match status" value="1"/>
</dbReference>
<evidence type="ECO:0000256" key="16">
    <source>
        <dbReference type="ARBA" id="ARBA00035011"/>
    </source>
</evidence>
<keyword evidence="5" id="KW-1003">Cell membrane</keyword>
<feature type="domain" description="Phytocyanin" evidence="18">
    <location>
        <begin position="662"/>
        <end position="766"/>
    </location>
</feature>
<evidence type="ECO:0000259" key="18">
    <source>
        <dbReference type="PROSITE" id="PS51485"/>
    </source>
</evidence>
<keyword evidence="7 17" id="KW-0812">Transmembrane</keyword>
<reference evidence="19" key="1">
    <citation type="submission" date="2021-01" db="EMBL/GenBank/DDBJ databases">
        <authorList>
            <person name="Bezrukov I."/>
        </authorList>
    </citation>
    <scope>NUCLEOTIDE SEQUENCE</scope>
</reference>
<protein>
    <recommendedName>
        <fullName evidence="17">Transmembrane 9 superfamily member</fullName>
    </recommendedName>
</protein>
<dbReference type="FunFam" id="2.60.40.420:FF:000010">
    <property type="entry name" value="Early nodulin-like protein 1"/>
    <property type="match status" value="1"/>
</dbReference>
<keyword evidence="12 17" id="KW-0472">Membrane</keyword>
<feature type="transmembrane region" description="Helical" evidence="17">
    <location>
        <begin position="451"/>
        <end position="474"/>
    </location>
</feature>
<evidence type="ECO:0000256" key="12">
    <source>
        <dbReference type="ARBA" id="ARBA00023136"/>
    </source>
</evidence>
<organism evidence="19 20">
    <name type="scientific">Arabidopsis arenosa</name>
    <name type="common">Sand rock-cress</name>
    <name type="synonym">Cardaminopsis arenosa</name>
    <dbReference type="NCBI Taxonomy" id="38785"/>
    <lineage>
        <taxon>Eukaryota</taxon>
        <taxon>Viridiplantae</taxon>
        <taxon>Streptophyta</taxon>
        <taxon>Embryophyta</taxon>
        <taxon>Tracheophyta</taxon>
        <taxon>Spermatophyta</taxon>
        <taxon>Magnoliopsida</taxon>
        <taxon>eudicotyledons</taxon>
        <taxon>Gunneridae</taxon>
        <taxon>Pentapetalae</taxon>
        <taxon>rosids</taxon>
        <taxon>malvids</taxon>
        <taxon>Brassicales</taxon>
        <taxon>Brassicaceae</taxon>
        <taxon>Camelineae</taxon>
        <taxon>Arabidopsis</taxon>
    </lineage>
</organism>
<keyword evidence="13" id="KW-1015">Disulfide bond</keyword>
<evidence type="ECO:0000256" key="1">
    <source>
        <dbReference type="ARBA" id="ARBA00004337"/>
    </source>
</evidence>
<proteinExistence type="inferred from homology"/>
<evidence type="ECO:0000256" key="7">
    <source>
        <dbReference type="ARBA" id="ARBA00022692"/>
    </source>
</evidence>
<comment type="domain">
    <text evidence="17">The C-terminal KXD/E motif functions as a Golgi retention signal, certainly through the binding to the COP1 coatomer.</text>
</comment>
<keyword evidence="15" id="KW-0449">Lipoprotein</keyword>
<comment type="subcellular location">
    <subcellularLocation>
        <location evidence="2">Cell membrane</location>
        <topology evidence="2">Lipid-anchor</topology>
        <topology evidence="2">GPI-anchor</topology>
    </subcellularLocation>
    <subcellularLocation>
        <location evidence="1 17">Endosome membrane</location>
        <topology evidence="1 17">Multi-pass membrane protein</topology>
    </subcellularLocation>
    <subcellularLocation>
        <location evidence="3 17">Golgi apparatus membrane</location>
        <topology evidence="3 17">Multi-pass membrane protein</topology>
    </subcellularLocation>
</comment>
<evidence type="ECO:0000256" key="14">
    <source>
        <dbReference type="ARBA" id="ARBA00023180"/>
    </source>
</evidence>
<feature type="transmembrane region" description="Helical" evidence="17">
    <location>
        <begin position="574"/>
        <end position="593"/>
    </location>
</feature>
<dbReference type="InterPro" id="IPR041846">
    <property type="entry name" value="ENL_dom"/>
</dbReference>
<evidence type="ECO:0000256" key="8">
    <source>
        <dbReference type="ARBA" id="ARBA00022729"/>
    </source>
</evidence>